<dbReference type="InterPro" id="IPR005586">
    <property type="entry name" value="ABC_trans_aux"/>
</dbReference>
<dbReference type="RefSeq" id="WP_119060153.1">
    <property type="nucleotide sequence ID" value="NZ_QXDF01000001.1"/>
</dbReference>
<evidence type="ECO:0000313" key="4">
    <source>
        <dbReference type="Proteomes" id="UP000266273"/>
    </source>
</evidence>
<name>A0A397Q481_9HYPH</name>
<reference evidence="3 4" key="1">
    <citation type="submission" date="2018-08" db="EMBL/GenBank/DDBJ databases">
        <title>Genomic Encyclopedia of Archaeal and Bacterial Type Strains, Phase II (KMG-II): from individual species to whole genera.</title>
        <authorList>
            <person name="Goeker M."/>
        </authorList>
    </citation>
    <scope>NUCLEOTIDE SEQUENCE [LARGE SCALE GENOMIC DNA]</scope>
    <source>
        <strain evidence="3 4">DSM 5002</strain>
    </source>
</reference>
<evidence type="ECO:0000256" key="1">
    <source>
        <dbReference type="SAM" id="SignalP"/>
    </source>
</evidence>
<dbReference type="Proteomes" id="UP000266273">
    <property type="component" value="Unassembled WGS sequence"/>
</dbReference>
<dbReference type="Gene3D" id="3.40.50.10610">
    <property type="entry name" value="ABC-type transport auxiliary lipoprotein component"/>
    <property type="match status" value="1"/>
</dbReference>
<evidence type="ECO:0000313" key="3">
    <source>
        <dbReference type="EMBL" id="RIA55219.1"/>
    </source>
</evidence>
<gene>
    <name evidence="3" type="ORF">BXY53_0278</name>
</gene>
<feature type="domain" description="ABC-type transport auxiliary lipoprotein component" evidence="2">
    <location>
        <begin position="31"/>
        <end position="189"/>
    </location>
</feature>
<proteinExistence type="predicted"/>
<organism evidence="3 4">
    <name type="scientific">Dichotomicrobium thermohalophilum</name>
    <dbReference type="NCBI Taxonomy" id="933063"/>
    <lineage>
        <taxon>Bacteria</taxon>
        <taxon>Pseudomonadati</taxon>
        <taxon>Pseudomonadota</taxon>
        <taxon>Alphaproteobacteria</taxon>
        <taxon>Hyphomicrobiales</taxon>
        <taxon>Hyphomicrobiaceae</taxon>
        <taxon>Dichotomicrobium</taxon>
    </lineage>
</organism>
<feature type="signal peptide" evidence="1">
    <location>
        <begin position="1"/>
        <end position="22"/>
    </location>
</feature>
<comment type="caution">
    <text evidence="3">The sequence shown here is derived from an EMBL/GenBank/DDBJ whole genome shotgun (WGS) entry which is preliminary data.</text>
</comment>
<feature type="chain" id="PRO_5017475706" evidence="1">
    <location>
        <begin position="23"/>
        <end position="207"/>
    </location>
</feature>
<dbReference type="EMBL" id="QXDF01000001">
    <property type="protein sequence ID" value="RIA55219.1"/>
    <property type="molecule type" value="Genomic_DNA"/>
</dbReference>
<evidence type="ECO:0000259" key="2">
    <source>
        <dbReference type="Pfam" id="PF03886"/>
    </source>
</evidence>
<keyword evidence="4" id="KW-1185">Reference proteome</keyword>
<dbReference type="AlphaFoldDB" id="A0A397Q481"/>
<protein>
    <submittedName>
        <fullName evidence="3">Cholesterol transport system auxiliary component</fullName>
    </submittedName>
</protein>
<accession>A0A397Q481</accession>
<dbReference type="OrthoDB" id="9808689at2"/>
<sequence>MRAARNIIGLCLALAMSGCALAVNGAPPQTYDLVAPEVKPVRGQPLPVQLVVRTPTAVRALNTERILVRPAHERISYYPDAAWSDRLPRLIRARLTEALEDSGHFNAVVTEDDRVTSAYSLQIAIRAFEMSVNGKPPEGHVALSAKIVDERAGKVVASRRFETRVRAKSDSVSEGVAAITTAFHDVSRELMRWMTNGSRRSRLGAGS</sequence>
<dbReference type="SUPFAM" id="SSF159594">
    <property type="entry name" value="XCC0632-like"/>
    <property type="match status" value="1"/>
</dbReference>
<dbReference type="PROSITE" id="PS51257">
    <property type="entry name" value="PROKAR_LIPOPROTEIN"/>
    <property type="match status" value="1"/>
</dbReference>
<keyword evidence="1" id="KW-0732">Signal</keyword>
<dbReference type="Pfam" id="PF03886">
    <property type="entry name" value="ABC_trans_aux"/>
    <property type="match status" value="1"/>
</dbReference>